<feature type="compositionally biased region" description="Basic and acidic residues" evidence="2">
    <location>
        <begin position="781"/>
        <end position="795"/>
    </location>
</feature>
<feature type="region of interest" description="Disordered" evidence="2">
    <location>
        <begin position="781"/>
        <end position="813"/>
    </location>
</feature>
<feature type="region of interest" description="Disordered" evidence="2">
    <location>
        <begin position="161"/>
        <end position="343"/>
    </location>
</feature>
<dbReference type="CDD" id="cd12320">
    <property type="entry name" value="RRM6_RBM19_RRM5_MRD1"/>
    <property type="match status" value="1"/>
</dbReference>
<feature type="compositionally biased region" description="Low complexity" evidence="2">
    <location>
        <begin position="677"/>
        <end position="689"/>
    </location>
</feature>
<feature type="region of interest" description="Disordered" evidence="2">
    <location>
        <begin position="450"/>
        <end position="480"/>
    </location>
</feature>
<comment type="caution">
    <text evidence="4">The sequence shown here is derived from an EMBL/GenBank/DDBJ whole genome shotgun (WGS) entry which is preliminary data.</text>
</comment>
<dbReference type="GO" id="GO:0003723">
    <property type="term" value="F:RNA binding"/>
    <property type="evidence" value="ECO:0007669"/>
    <property type="project" value="UniProtKB-UniRule"/>
</dbReference>
<feature type="compositionally biased region" description="Basic and acidic residues" evidence="2">
    <location>
        <begin position="101"/>
        <end position="113"/>
    </location>
</feature>
<evidence type="ECO:0000256" key="2">
    <source>
        <dbReference type="SAM" id="MobiDB-lite"/>
    </source>
</evidence>
<keyword evidence="1" id="KW-0694">RNA-binding</keyword>
<feature type="compositionally biased region" description="Polar residues" evidence="2">
    <location>
        <begin position="796"/>
        <end position="810"/>
    </location>
</feature>
<evidence type="ECO:0000313" key="5">
    <source>
        <dbReference type="Proteomes" id="UP001344447"/>
    </source>
</evidence>
<keyword evidence="5" id="KW-1185">Reference proteome</keyword>
<feature type="region of interest" description="Disordered" evidence="2">
    <location>
        <begin position="634"/>
        <end position="689"/>
    </location>
</feature>
<feature type="compositionally biased region" description="Polar residues" evidence="2">
    <location>
        <begin position="85"/>
        <end position="100"/>
    </location>
</feature>
<name>A0AAN7U395_9MYCE</name>
<feature type="domain" description="RRM" evidence="3">
    <location>
        <begin position="557"/>
        <end position="629"/>
    </location>
</feature>
<dbReference type="InterPro" id="IPR000504">
    <property type="entry name" value="RRM_dom"/>
</dbReference>
<dbReference type="SMART" id="SM00360">
    <property type="entry name" value="RRM"/>
    <property type="match status" value="5"/>
</dbReference>
<proteinExistence type="predicted"/>
<feature type="compositionally biased region" description="Acidic residues" evidence="2">
    <location>
        <begin position="216"/>
        <end position="230"/>
    </location>
</feature>
<feature type="domain" description="RRM" evidence="3">
    <location>
        <begin position="811"/>
        <end position="888"/>
    </location>
</feature>
<dbReference type="InterPro" id="IPR003954">
    <property type="entry name" value="RRM_euk-type"/>
</dbReference>
<gene>
    <name evidence="4" type="ORF">RB653_001019</name>
</gene>
<protein>
    <recommendedName>
        <fullName evidence="3">RRM domain-containing protein</fullName>
    </recommendedName>
</protein>
<feature type="compositionally biased region" description="Basic and acidic residues" evidence="2">
    <location>
        <begin position="659"/>
        <end position="676"/>
    </location>
</feature>
<dbReference type="Pfam" id="PF00076">
    <property type="entry name" value="RRM_1"/>
    <property type="match status" value="5"/>
</dbReference>
<feature type="compositionally biased region" description="Basic and acidic residues" evidence="2">
    <location>
        <begin position="240"/>
        <end position="257"/>
    </location>
</feature>
<feature type="compositionally biased region" description="Basic residues" evidence="2">
    <location>
        <begin position="318"/>
        <end position="327"/>
    </location>
</feature>
<dbReference type="InterPro" id="IPR050441">
    <property type="entry name" value="RBM"/>
</dbReference>
<feature type="compositionally biased region" description="Basic and acidic residues" evidence="2">
    <location>
        <begin position="264"/>
        <end position="277"/>
    </location>
</feature>
<feature type="domain" description="RRM" evidence="3">
    <location>
        <begin position="696"/>
        <end position="779"/>
    </location>
</feature>
<evidence type="ECO:0000256" key="1">
    <source>
        <dbReference type="PROSITE-ProRule" id="PRU00176"/>
    </source>
</evidence>
<feature type="compositionally biased region" description="Basic and acidic residues" evidence="2">
    <location>
        <begin position="166"/>
        <end position="180"/>
    </location>
</feature>
<dbReference type="InterPro" id="IPR012677">
    <property type="entry name" value="Nucleotide-bd_a/b_plait_sf"/>
</dbReference>
<dbReference type="InterPro" id="IPR035979">
    <property type="entry name" value="RBD_domain_sf"/>
</dbReference>
<sequence>MSNTRICVKQLPKHLTDKRFKEHFEKFGTVTDAKIIKKDGKSRLFGFIGFATEQSAKNALSLNGTFIDTSKILVETATIAGESTESRPWSKYSIGSSSNKRVTELEKEKEKKELKRKQDKVEQQQQQSTNKKQKHSNKSSLLDTELENDPEYKEFLNLVAPQANRKVWENDDKDIGKTNREEEEEEEDESKDNDKLPFSGKKKIELDHGKNKDLLVFEDGDGSDEEDLYEDMPAPKKQNKKDDVQSIINEKKKKEDSSVSDLDWLSKFRSNNDEIIEKNQTVYRDDEESEEESEESEDDKENKKNKMKIDDNQENKKEKKKDKKKKDNKKDEKDDDDDDDDVNESKIKSIKYFEHDYTKEDENVGESGRIFVRNLSYSTKEEDLEKVFSKFGKISEIHIPIDYDTKKSKGMAFILYLIPENAVQALNEMDGKVFQGRLIHVLPGKAAPAKQFSEGKENGGAEGLSSYKSEKEQKQKSASGSTHNWNALFMRSDAIVSSLAERYKMTQGQLLDPNQMDLAVRMTLMETHVINETKKFLEDQGVIVQDIGNKGCKRSNTVLLVKNIPFKTEESELDELFSKFGELSRVVLSPARTLALIEYIHPNEAKTGFKNLAYSKFHHVPLYLEWAPEGVFKSPAPPRPQKVIKKTDSTEKTLPVTTNDKKDNTETTKDKKEEKTTTSPTTAAATTKTTGSEGNQFVFIKNLNWKTSNETLIGKFKPLKDYVGVNIATKANPKNPSERLPCGFGFVEFSSKQGAYECIKKLNGCSIDGYEISLKLSDKNETKVQETNKRKELPDNSKQSKQNDGSNKPSSKIIIKNLPFESTTKEIRKLFTAYGEIQSVRIPKKPNGGHRGFGFVEFLTEEEAKNAMEALGNSHFYGRHLVLQYAEQDKNIDELREKANLDYEKIKNSKF</sequence>
<dbReference type="SUPFAM" id="SSF54928">
    <property type="entry name" value="RNA-binding domain, RBD"/>
    <property type="match status" value="4"/>
</dbReference>
<feature type="compositionally biased region" description="Acidic residues" evidence="2">
    <location>
        <begin position="333"/>
        <end position="342"/>
    </location>
</feature>
<dbReference type="CDD" id="cd12565">
    <property type="entry name" value="RRM1_MRD1"/>
    <property type="match status" value="1"/>
</dbReference>
<dbReference type="AlphaFoldDB" id="A0AAN7U395"/>
<feature type="compositionally biased region" description="Acidic residues" evidence="2">
    <location>
        <begin position="181"/>
        <end position="191"/>
    </location>
</feature>
<dbReference type="Gene3D" id="3.30.70.330">
    <property type="match status" value="5"/>
</dbReference>
<evidence type="ECO:0000259" key="3">
    <source>
        <dbReference type="PROSITE" id="PS50102"/>
    </source>
</evidence>
<dbReference type="Proteomes" id="UP001344447">
    <property type="component" value="Unassembled WGS sequence"/>
</dbReference>
<dbReference type="PANTHER" id="PTHR48034">
    <property type="entry name" value="TRANSFORMER-2 SEX-DETERMINING PROTEIN-RELATED"/>
    <property type="match status" value="1"/>
</dbReference>
<feature type="compositionally biased region" description="Basic and acidic residues" evidence="2">
    <location>
        <begin position="300"/>
        <end position="317"/>
    </location>
</feature>
<dbReference type="PROSITE" id="PS50102">
    <property type="entry name" value="RRM"/>
    <property type="match status" value="5"/>
</dbReference>
<dbReference type="SMART" id="SM00361">
    <property type="entry name" value="RRM_1"/>
    <property type="match status" value="2"/>
</dbReference>
<feature type="compositionally biased region" description="Acidic residues" evidence="2">
    <location>
        <begin position="285"/>
        <end position="299"/>
    </location>
</feature>
<reference evidence="4 5" key="1">
    <citation type="submission" date="2023-11" db="EMBL/GenBank/DDBJ databases">
        <title>Dfirmibasis_genome.</title>
        <authorList>
            <person name="Edelbroek B."/>
            <person name="Kjellin J."/>
            <person name="Jerlstrom-Hultqvist J."/>
            <person name="Soderbom F."/>
        </authorList>
    </citation>
    <scope>NUCLEOTIDE SEQUENCE [LARGE SCALE GENOMIC DNA]</scope>
    <source>
        <strain evidence="4 5">TNS-C-14</strain>
    </source>
</reference>
<feature type="region of interest" description="Disordered" evidence="2">
    <location>
        <begin position="85"/>
        <end position="144"/>
    </location>
</feature>
<accession>A0AAN7U395</accession>
<organism evidence="4 5">
    <name type="scientific">Dictyostelium firmibasis</name>
    <dbReference type="NCBI Taxonomy" id="79012"/>
    <lineage>
        <taxon>Eukaryota</taxon>
        <taxon>Amoebozoa</taxon>
        <taxon>Evosea</taxon>
        <taxon>Eumycetozoa</taxon>
        <taxon>Dictyostelia</taxon>
        <taxon>Dictyosteliales</taxon>
        <taxon>Dictyosteliaceae</taxon>
        <taxon>Dictyostelium</taxon>
    </lineage>
</organism>
<dbReference type="EMBL" id="JAVFKY010000002">
    <property type="protein sequence ID" value="KAK5580992.1"/>
    <property type="molecule type" value="Genomic_DNA"/>
</dbReference>
<feature type="domain" description="RRM" evidence="3">
    <location>
        <begin position="4"/>
        <end position="79"/>
    </location>
</feature>
<feature type="compositionally biased region" description="Basic and acidic residues" evidence="2">
    <location>
        <begin position="202"/>
        <end position="215"/>
    </location>
</feature>
<evidence type="ECO:0000313" key="4">
    <source>
        <dbReference type="EMBL" id="KAK5580992.1"/>
    </source>
</evidence>
<dbReference type="CDD" id="cd12317">
    <property type="entry name" value="RRM4_RBM19_RRM3_MRD1"/>
    <property type="match status" value="1"/>
</dbReference>
<feature type="domain" description="RRM" evidence="3">
    <location>
        <begin position="368"/>
        <end position="446"/>
    </location>
</feature>
<dbReference type="CDD" id="cd12566">
    <property type="entry name" value="RRM2_MRD1"/>
    <property type="match status" value="1"/>
</dbReference>